<dbReference type="InParanoid" id="F7AA47"/>
<evidence type="ECO:0000256" key="1">
    <source>
        <dbReference type="SAM" id="MobiDB-lite"/>
    </source>
</evidence>
<reference evidence="3" key="4">
    <citation type="submission" date="2025-09" db="UniProtKB">
        <authorList>
            <consortium name="Ensembl"/>
        </authorList>
    </citation>
    <scope>IDENTIFICATION</scope>
</reference>
<evidence type="ECO:0000313" key="3">
    <source>
        <dbReference type="Ensembl" id="ENSCINP00000016219.3"/>
    </source>
</evidence>
<reference evidence="3" key="3">
    <citation type="submission" date="2025-08" db="UniProtKB">
        <authorList>
            <consortium name="Ensembl"/>
        </authorList>
    </citation>
    <scope>IDENTIFICATION</scope>
</reference>
<accession>F7AA47</accession>
<organism evidence="3 4">
    <name type="scientific">Ciona intestinalis</name>
    <name type="common">Transparent sea squirt</name>
    <name type="synonym">Ascidia intestinalis</name>
    <dbReference type="NCBI Taxonomy" id="7719"/>
    <lineage>
        <taxon>Eukaryota</taxon>
        <taxon>Metazoa</taxon>
        <taxon>Chordata</taxon>
        <taxon>Tunicata</taxon>
        <taxon>Ascidiacea</taxon>
        <taxon>Phlebobranchia</taxon>
        <taxon>Cionidae</taxon>
        <taxon>Ciona</taxon>
    </lineage>
</organism>
<dbReference type="HOGENOM" id="CLU_1146852_0_0_1"/>
<proteinExistence type="predicted"/>
<dbReference type="Gene3D" id="1.10.238.10">
    <property type="entry name" value="EF-hand"/>
    <property type="match status" value="1"/>
</dbReference>
<sequence length="242" mass="28299">MELTEEQKRARKAEERRKRANERYEKMKSSRVIPPPPANVSPMDINDADEFLAKFCIINPQKMEKYQRAFTRVDADKDGYLTIEEAMEAAKRSVPTGALGETDSQYLTMLLDLLNLNTYWMNVDFRIFAIIVSLAQKIAALDDYMRGIIDRFDFKSLDTKMWRARELFRQFIDNVENETMSMESLWTELKAGGVSYHHEMQVRKSLQHLKSLDVLDFLTYLPLFALTHTQIITNPLCDERII</sequence>
<dbReference type="STRING" id="7719.ENSCINP00000016219"/>
<dbReference type="Ensembl" id="ENSCINT00000016219.3">
    <property type="protein sequence ID" value="ENSCINP00000016219.3"/>
    <property type="gene ID" value="ENSCING00000012801.2"/>
</dbReference>
<reference evidence="4" key="1">
    <citation type="journal article" date="2002" name="Science">
        <title>The draft genome of Ciona intestinalis: insights into chordate and vertebrate origins.</title>
        <authorList>
            <person name="Dehal P."/>
            <person name="Satou Y."/>
            <person name="Campbell R.K."/>
            <person name="Chapman J."/>
            <person name="Degnan B."/>
            <person name="De Tomaso A."/>
            <person name="Davidson B."/>
            <person name="Di Gregorio A."/>
            <person name="Gelpke M."/>
            <person name="Goodstein D.M."/>
            <person name="Harafuji N."/>
            <person name="Hastings K.E."/>
            <person name="Ho I."/>
            <person name="Hotta K."/>
            <person name="Huang W."/>
            <person name="Kawashima T."/>
            <person name="Lemaire P."/>
            <person name="Martinez D."/>
            <person name="Meinertzhagen I.A."/>
            <person name="Necula S."/>
            <person name="Nonaka M."/>
            <person name="Putnam N."/>
            <person name="Rash S."/>
            <person name="Saiga H."/>
            <person name="Satake M."/>
            <person name="Terry A."/>
            <person name="Yamada L."/>
            <person name="Wang H.G."/>
            <person name="Awazu S."/>
            <person name="Azumi K."/>
            <person name="Boore J."/>
            <person name="Branno M."/>
            <person name="Chin-Bow S."/>
            <person name="DeSantis R."/>
            <person name="Doyle S."/>
            <person name="Francino P."/>
            <person name="Keys D.N."/>
            <person name="Haga S."/>
            <person name="Hayashi H."/>
            <person name="Hino K."/>
            <person name="Imai K.S."/>
            <person name="Inaba K."/>
            <person name="Kano S."/>
            <person name="Kobayashi K."/>
            <person name="Kobayashi M."/>
            <person name="Lee B.I."/>
            <person name="Makabe K.W."/>
            <person name="Manohar C."/>
            <person name="Matassi G."/>
            <person name="Medina M."/>
            <person name="Mochizuki Y."/>
            <person name="Mount S."/>
            <person name="Morishita T."/>
            <person name="Miura S."/>
            <person name="Nakayama A."/>
            <person name="Nishizaka S."/>
            <person name="Nomoto H."/>
            <person name="Ohta F."/>
            <person name="Oishi K."/>
            <person name="Rigoutsos I."/>
            <person name="Sano M."/>
            <person name="Sasaki A."/>
            <person name="Sasakura Y."/>
            <person name="Shoguchi E."/>
            <person name="Shin-i T."/>
            <person name="Spagnuolo A."/>
            <person name="Stainier D."/>
            <person name="Suzuki M.M."/>
            <person name="Tassy O."/>
            <person name="Takatori N."/>
            <person name="Tokuoka M."/>
            <person name="Yagi K."/>
            <person name="Yoshizaki F."/>
            <person name="Wada S."/>
            <person name="Zhang C."/>
            <person name="Hyatt P.D."/>
            <person name="Larimer F."/>
            <person name="Detter C."/>
            <person name="Doggett N."/>
            <person name="Glavina T."/>
            <person name="Hawkins T."/>
            <person name="Richardson P."/>
            <person name="Lucas S."/>
            <person name="Kohara Y."/>
            <person name="Levine M."/>
            <person name="Satoh N."/>
            <person name="Rokhsar D.S."/>
        </authorList>
    </citation>
    <scope>NUCLEOTIDE SEQUENCE [LARGE SCALE GENOMIC DNA]</scope>
</reference>
<dbReference type="AlphaFoldDB" id="F7AA47"/>
<dbReference type="SUPFAM" id="SSF47473">
    <property type="entry name" value="EF-hand"/>
    <property type="match status" value="1"/>
</dbReference>
<dbReference type="EMBL" id="EAAA01000255">
    <property type="status" value="NOT_ANNOTATED_CDS"/>
    <property type="molecule type" value="Genomic_DNA"/>
</dbReference>
<dbReference type="PANTHER" id="PTHR35538">
    <property type="entry name" value="LIG_CHAN-GLU_BD DOMAIN-CONTAINING PROTEIN"/>
    <property type="match status" value="1"/>
</dbReference>
<dbReference type="InterPro" id="IPR002048">
    <property type="entry name" value="EF_hand_dom"/>
</dbReference>
<feature type="compositionally biased region" description="Basic and acidic residues" evidence="1">
    <location>
        <begin position="1"/>
        <end position="28"/>
    </location>
</feature>
<feature type="domain" description="EF-hand" evidence="2">
    <location>
        <begin position="61"/>
        <end position="96"/>
    </location>
</feature>
<name>F7AA47_CIOIN</name>
<protein>
    <recommendedName>
        <fullName evidence="2">EF-hand domain-containing protein</fullName>
    </recommendedName>
</protein>
<dbReference type="InterPro" id="IPR011992">
    <property type="entry name" value="EF-hand-dom_pair"/>
</dbReference>
<evidence type="ECO:0000259" key="2">
    <source>
        <dbReference type="PROSITE" id="PS50222"/>
    </source>
</evidence>
<dbReference type="PROSITE" id="PS50222">
    <property type="entry name" value="EF_HAND_2"/>
    <property type="match status" value="1"/>
</dbReference>
<reference evidence="3" key="2">
    <citation type="journal article" date="2008" name="Genome Biol.">
        <title>Improved genome assembly and evidence-based global gene model set for the chordate Ciona intestinalis: new insight into intron and operon populations.</title>
        <authorList>
            <person name="Satou Y."/>
            <person name="Mineta K."/>
            <person name="Ogasawara M."/>
            <person name="Sasakura Y."/>
            <person name="Shoguchi E."/>
            <person name="Ueno K."/>
            <person name="Yamada L."/>
            <person name="Matsumoto J."/>
            <person name="Wasserscheid J."/>
            <person name="Dewar K."/>
            <person name="Wiley G.B."/>
            <person name="Macmil S.L."/>
            <person name="Roe B.A."/>
            <person name="Zeller R.W."/>
            <person name="Hastings K.E."/>
            <person name="Lemaire P."/>
            <person name="Lindquist E."/>
            <person name="Endo T."/>
            <person name="Hotta K."/>
            <person name="Inaba K."/>
        </authorList>
    </citation>
    <scope>NUCLEOTIDE SEQUENCE [LARGE SCALE GENOMIC DNA]</scope>
    <source>
        <strain evidence="3">wild type</strain>
    </source>
</reference>
<evidence type="ECO:0000313" key="4">
    <source>
        <dbReference type="Proteomes" id="UP000008144"/>
    </source>
</evidence>
<dbReference type="GO" id="GO:0005509">
    <property type="term" value="F:calcium ion binding"/>
    <property type="evidence" value="ECO:0007669"/>
    <property type="project" value="InterPro"/>
</dbReference>
<dbReference type="OMA" id="TELHHIK"/>
<feature type="region of interest" description="Disordered" evidence="1">
    <location>
        <begin position="1"/>
        <end position="39"/>
    </location>
</feature>
<dbReference type="Proteomes" id="UP000008144">
    <property type="component" value="Chromosome 1"/>
</dbReference>
<dbReference type="PANTHER" id="PTHR35538:SF6">
    <property type="entry name" value="EF-HAND DOMAIN-CONTAINING PROTEIN"/>
    <property type="match status" value="1"/>
</dbReference>
<keyword evidence="4" id="KW-1185">Reference proteome</keyword>